<gene>
    <name evidence="1" type="ORF">CAPTEDRAFT_198485</name>
</gene>
<accession>R7UN56</accession>
<reference evidence="3" key="1">
    <citation type="submission" date="2012-12" db="EMBL/GenBank/DDBJ databases">
        <authorList>
            <person name="Hellsten U."/>
            <person name="Grimwood J."/>
            <person name="Chapman J.A."/>
            <person name="Shapiro H."/>
            <person name="Aerts A."/>
            <person name="Otillar R.P."/>
            <person name="Terry A.Y."/>
            <person name="Boore J.L."/>
            <person name="Simakov O."/>
            <person name="Marletaz F."/>
            <person name="Cho S.-J."/>
            <person name="Edsinger-Gonzales E."/>
            <person name="Havlak P."/>
            <person name="Kuo D.-H."/>
            <person name="Larsson T."/>
            <person name="Lv J."/>
            <person name="Arendt D."/>
            <person name="Savage R."/>
            <person name="Osoegawa K."/>
            <person name="de Jong P."/>
            <person name="Lindberg D.R."/>
            <person name="Seaver E.C."/>
            <person name="Weisblat D.A."/>
            <person name="Putnam N.H."/>
            <person name="Grigoriev I.V."/>
            <person name="Rokhsar D.S."/>
        </authorList>
    </citation>
    <scope>NUCLEOTIDE SEQUENCE</scope>
    <source>
        <strain evidence="3">I ESC-2004</strain>
    </source>
</reference>
<dbReference type="HOGENOM" id="CLU_1612372_0_0_1"/>
<dbReference type="EnsemblMetazoa" id="CapteT198485">
    <property type="protein sequence ID" value="CapteP198485"/>
    <property type="gene ID" value="CapteG198485"/>
</dbReference>
<sequence length="165" mass="18869">MGARTEGTEGPGPGFLSTLFDKSQGFVILHTTIDSNTQCPVLLRGWAARQTHTHIGRPTYDIKRELNEPKQQDSIKTPVAVIWMMHRGTIQIAIIIELNQRGEIVGSITDVEDAAAGSYRTPYISRLAILLREHKFVRMYWVTTFRDVIEIKLRYPAFTRYYSNE</sequence>
<dbReference type="Proteomes" id="UP000014760">
    <property type="component" value="Unassembled WGS sequence"/>
</dbReference>
<dbReference type="AlphaFoldDB" id="R7UN56"/>
<organism evidence="1">
    <name type="scientific">Capitella teleta</name>
    <name type="common">Polychaete worm</name>
    <dbReference type="NCBI Taxonomy" id="283909"/>
    <lineage>
        <taxon>Eukaryota</taxon>
        <taxon>Metazoa</taxon>
        <taxon>Spiralia</taxon>
        <taxon>Lophotrochozoa</taxon>
        <taxon>Annelida</taxon>
        <taxon>Polychaeta</taxon>
        <taxon>Sedentaria</taxon>
        <taxon>Scolecida</taxon>
        <taxon>Capitellidae</taxon>
        <taxon>Capitella</taxon>
    </lineage>
</organism>
<keyword evidence="3" id="KW-1185">Reference proteome</keyword>
<dbReference type="EMBL" id="KB302059">
    <property type="protein sequence ID" value="ELU04826.1"/>
    <property type="molecule type" value="Genomic_DNA"/>
</dbReference>
<reference evidence="2" key="3">
    <citation type="submission" date="2015-06" db="UniProtKB">
        <authorList>
            <consortium name="EnsemblMetazoa"/>
        </authorList>
    </citation>
    <scope>IDENTIFICATION</scope>
</reference>
<evidence type="ECO:0000313" key="1">
    <source>
        <dbReference type="EMBL" id="ELU04826.1"/>
    </source>
</evidence>
<evidence type="ECO:0000313" key="2">
    <source>
        <dbReference type="EnsemblMetazoa" id="CapteP198485"/>
    </source>
</evidence>
<dbReference type="EMBL" id="AMQN01008042">
    <property type="status" value="NOT_ANNOTATED_CDS"/>
    <property type="molecule type" value="Genomic_DNA"/>
</dbReference>
<name>R7UN56_CAPTE</name>
<evidence type="ECO:0000313" key="3">
    <source>
        <dbReference type="Proteomes" id="UP000014760"/>
    </source>
</evidence>
<proteinExistence type="predicted"/>
<reference evidence="1 3" key="2">
    <citation type="journal article" date="2013" name="Nature">
        <title>Insights into bilaterian evolution from three spiralian genomes.</title>
        <authorList>
            <person name="Simakov O."/>
            <person name="Marletaz F."/>
            <person name="Cho S.J."/>
            <person name="Edsinger-Gonzales E."/>
            <person name="Havlak P."/>
            <person name="Hellsten U."/>
            <person name="Kuo D.H."/>
            <person name="Larsson T."/>
            <person name="Lv J."/>
            <person name="Arendt D."/>
            <person name="Savage R."/>
            <person name="Osoegawa K."/>
            <person name="de Jong P."/>
            <person name="Grimwood J."/>
            <person name="Chapman J.A."/>
            <person name="Shapiro H."/>
            <person name="Aerts A."/>
            <person name="Otillar R.P."/>
            <person name="Terry A.Y."/>
            <person name="Boore J.L."/>
            <person name="Grigoriev I.V."/>
            <person name="Lindberg D.R."/>
            <person name="Seaver E.C."/>
            <person name="Weisblat D.A."/>
            <person name="Putnam N.H."/>
            <person name="Rokhsar D.S."/>
        </authorList>
    </citation>
    <scope>NUCLEOTIDE SEQUENCE</scope>
    <source>
        <strain evidence="1 3">I ESC-2004</strain>
    </source>
</reference>
<protein>
    <submittedName>
        <fullName evidence="1 2">Uncharacterized protein</fullName>
    </submittedName>
</protein>